<evidence type="ECO:0000256" key="10">
    <source>
        <dbReference type="PIRSR" id="PIRSR600243-1"/>
    </source>
</evidence>
<dbReference type="InterPro" id="IPR024689">
    <property type="entry name" value="Proteasome_bsu_C"/>
</dbReference>
<evidence type="ECO:0000313" key="13">
    <source>
        <dbReference type="Proteomes" id="UP000245942"/>
    </source>
</evidence>
<evidence type="ECO:0000256" key="9">
    <source>
        <dbReference type="ARBA" id="ARBA00023242"/>
    </source>
</evidence>
<dbReference type="SUPFAM" id="SSF56235">
    <property type="entry name" value="N-terminal nucleophile aminohydrolases (Ntn hydrolases)"/>
    <property type="match status" value="1"/>
</dbReference>
<protein>
    <recommendedName>
        <fullName evidence="3">proteasome endopeptidase complex</fullName>
        <ecNumber evidence="3">3.4.25.1</ecNumber>
    </recommendedName>
</protein>
<feature type="active site" description="Nucleophile" evidence="10">
    <location>
        <position position="39"/>
    </location>
</feature>
<keyword evidence="6" id="KW-0888">Threonine protease</keyword>
<evidence type="ECO:0000256" key="2">
    <source>
        <dbReference type="ARBA" id="ARBA00004123"/>
    </source>
</evidence>
<dbReference type="PANTHER" id="PTHR32194:SF4">
    <property type="entry name" value="PROTEASOME SUBUNIT BETA TYPE-7"/>
    <property type="match status" value="1"/>
</dbReference>
<evidence type="ECO:0000256" key="4">
    <source>
        <dbReference type="ARBA" id="ARBA00022490"/>
    </source>
</evidence>
<dbReference type="FunFam" id="3.60.20.10:FF:000005">
    <property type="entry name" value="Proteasome subunit beta type-2"/>
    <property type="match status" value="1"/>
</dbReference>
<dbReference type="PROSITE" id="PS51476">
    <property type="entry name" value="PROTEASOME_BETA_2"/>
    <property type="match status" value="1"/>
</dbReference>
<keyword evidence="8 12" id="KW-0647">Proteasome</keyword>
<evidence type="ECO:0000313" key="12">
    <source>
        <dbReference type="EMBL" id="PWN22204.1"/>
    </source>
</evidence>
<dbReference type="EC" id="3.4.25.1" evidence="3"/>
<feature type="domain" description="Proteasome beta subunit C-terminal" evidence="11">
    <location>
        <begin position="230"/>
        <end position="263"/>
    </location>
</feature>
<evidence type="ECO:0000256" key="7">
    <source>
        <dbReference type="ARBA" id="ARBA00022801"/>
    </source>
</evidence>
<dbReference type="Proteomes" id="UP000245942">
    <property type="component" value="Unassembled WGS sequence"/>
</dbReference>
<organism evidence="12 13">
    <name type="scientific">Pseudomicrostroma glucosiphilum</name>
    <dbReference type="NCBI Taxonomy" id="1684307"/>
    <lineage>
        <taxon>Eukaryota</taxon>
        <taxon>Fungi</taxon>
        <taxon>Dikarya</taxon>
        <taxon>Basidiomycota</taxon>
        <taxon>Ustilaginomycotina</taxon>
        <taxon>Exobasidiomycetes</taxon>
        <taxon>Microstromatales</taxon>
        <taxon>Microstromatales incertae sedis</taxon>
        <taxon>Pseudomicrostroma</taxon>
    </lineage>
</organism>
<keyword evidence="9" id="KW-0539">Nucleus</keyword>
<comment type="catalytic activity">
    <reaction evidence="1">
        <text>Cleavage of peptide bonds with very broad specificity.</text>
        <dbReference type="EC" id="3.4.25.1"/>
    </reaction>
</comment>
<dbReference type="OrthoDB" id="429533at2759"/>
<dbReference type="InterPro" id="IPR029055">
    <property type="entry name" value="Ntn_hydrolases_N"/>
</dbReference>
<dbReference type="Pfam" id="PF00227">
    <property type="entry name" value="Proteasome"/>
    <property type="match status" value="1"/>
</dbReference>
<evidence type="ECO:0000256" key="3">
    <source>
        <dbReference type="ARBA" id="ARBA00012039"/>
    </source>
</evidence>
<dbReference type="InterPro" id="IPR000243">
    <property type="entry name" value="Pept_T1A_subB"/>
</dbReference>
<keyword evidence="5" id="KW-0645">Protease</keyword>
<dbReference type="GO" id="GO:0019774">
    <property type="term" value="C:proteasome core complex, beta-subunit complex"/>
    <property type="evidence" value="ECO:0007669"/>
    <property type="project" value="UniProtKB-ARBA"/>
</dbReference>
<gene>
    <name evidence="12" type="ORF">BCV69DRAFT_281215</name>
</gene>
<reference evidence="12 13" key="1">
    <citation type="journal article" date="2018" name="Mol. Biol. Evol.">
        <title>Broad Genomic Sampling Reveals a Smut Pathogenic Ancestry of the Fungal Clade Ustilaginomycotina.</title>
        <authorList>
            <person name="Kijpornyongpan T."/>
            <person name="Mondo S.J."/>
            <person name="Barry K."/>
            <person name="Sandor L."/>
            <person name="Lee J."/>
            <person name="Lipzen A."/>
            <person name="Pangilinan J."/>
            <person name="LaButti K."/>
            <person name="Hainaut M."/>
            <person name="Henrissat B."/>
            <person name="Grigoriev I.V."/>
            <person name="Spatafora J.W."/>
            <person name="Aime M.C."/>
        </authorList>
    </citation>
    <scope>NUCLEOTIDE SEQUENCE [LARGE SCALE GENOMIC DNA]</scope>
    <source>
        <strain evidence="12 13">MCA 4718</strain>
    </source>
</reference>
<dbReference type="Pfam" id="PF12465">
    <property type="entry name" value="Pr_beta_C"/>
    <property type="match status" value="1"/>
</dbReference>
<sequence length="286" mass="30653">MTDLLPSASKSGFDFGSYSRNNFLGHKGYPVPKATSTGTTIVGCVYKDGVVLGADTRATEGPIVADKNCEKIHYISDNIRCCGAGTAADTEFVTALISSNMQLHELHTGRRPRVVTAMTMLKQRLFQYQGHIGAALVLGGYDATGPNLFTVAPHGSTDKLPYVTMGSGSLAAMAVFESGWEKDMTREQAINLVVAAISSGIFNDLGSGSNVDVCVITKDQTEMLRNYEKPNERGQKEKSYLFPKGVTGFTKEMIYDMVVQEDVLAVGGGPPTTAEVVPATEKMDTT</sequence>
<name>A0A316UBH5_9BASI</name>
<evidence type="ECO:0000256" key="5">
    <source>
        <dbReference type="ARBA" id="ARBA00022670"/>
    </source>
</evidence>
<keyword evidence="4" id="KW-0963">Cytoplasm</keyword>
<keyword evidence="13" id="KW-1185">Reference proteome</keyword>
<proteinExistence type="predicted"/>
<dbReference type="EMBL" id="KZ819323">
    <property type="protein sequence ID" value="PWN22204.1"/>
    <property type="molecule type" value="Genomic_DNA"/>
</dbReference>
<dbReference type="RefSeq" id="XP_025349364.1">
    <property type="nucleotide sequence ID" value="XM_025491900.1"/>
</dbReference>
<dbReference type="STRING" id="1684307.A0A316UBH5"/>
<dbReference type="GeneID" id="37013634"/>
<dbReference type="InterPro" id="IPR023333">
    <property type="entry name" value="Proteasome_suB-type"/>
</dbReference>
<dbReference type="InterPro" id="IPR001353">
    <property type="entry name" value="Proteasome_sua/b"/>
</dbReference>
<dbReference type="Gene3D" id="3.60.20.10">
    <property type="entry name" value="Glutamine Phosphoribosylpyrophosphate, subunit 1, domain 1"/>
    <property type="match status" value="1"/>
</dbReference>
<keyword evidence="7" id="KW-0378">Hydrolase</keyword>
<dbReference type="CDD" id="cd03763">
    <property type="entry name" value="proteasome_beta_type_7"/>
    <property type="match status" value="1"/>
</dbReference>
<dbReference type="AlphaFoldDB" id="A0A316UBH5"/>
<dbReference type="GO" id="GO:0051603">
    <property type="term" value="P:proteolysis involved in protein catabolic process"/>
    <property type="evidence" value="ECO:0007669"/>
    <property type="project" value="InterPro"/>
</dbReference>
<dbReference type="PANTHER" id="PTHR32194">
    <property type="entry name" value="METALLOPROTEASE TLDD"/>
    <property type="match status" value="1"/>
</dbReference>
<evidence type="ECO:0000256" key="1">
    <source>
        <dbReference type="ARBA" id="ARBA00001198"/>
    </source>
</evidence>
<accession>A0A316UBH5</accession>
<dbReference type="GO" id="GO:0005634">
    <property type="term" value="C:nucleus"/>
    <property type="evidence" value="ECO:0007669"/>
    <property type="project" value="UniProtKB-SubCell"/>
</dbReference>
<dbReference type="GO" id="GO:0004298">
    <property type="term" value="F:threonine-type endopeptidase activity"/>
    <property type="evidence" value="ECO:0007669"/>
    <property type="project" value="UniProtKB-KW"/>
</dbReference>
<evidence type="ECO:0000256" key="8">
    <source>
        <dbReference type="ARBA" id="ARBA00022942"/>
    </source>
</evidence>
<comment type="subcellular location">
    <subcellularLocation>
        <location evidence="2">Nucleus</location>
    </subcellularLocation>
</comment>
<dbReference type="PRINTS" id="PR00141">
    <property type="entry name" value="PROTEASOME"/>
</dbReference>
<dbReference type="GO" id="GO:0005737">
    <property type="term" value="C:cytoplasm"/>
    <property type="evidence" value="ECO:0007669"/>
    <property type="project" value="TreeGrafter"/>
</dbReference>
<evidence type="ECO:0000259" key="11">
    <source>
        <dbReference type="Pfam" id="PF12465"/>
    </source>
</evidence>
<evidence type="ECO:0000256" key="6">
    <source>
        <dbReference type="ARBA" id="ARBA00022698"/>
    </source>
</evidence>